<keyword evidence="1" id="KW-0863">Zinc-finger</keyword>
<evidence type="ECO:0000313" key="4">
    <source>
        <dbReference type="EMBL" id="KAK3108622.1"/>
    </source>
</evidence>
<keyword evidence="1" id="KW-0479">Metal-binding</keyword>
<dbReference type="AlphaFoldDB" id="A0AA88YNI5"/>
<dbReference type="GO" id="GO:0008270">
    <property type="term" value="F:zinc ion binding"/>
    <property type="evidence" value="ECO:0007669"/>
    <property type="project" value="UniProtKB-KW"/>
</dbReference>
<proteinExistence type="predicted"/>
<dbReference type="PANTHER" id="PTHR31511:SF12">
    <property type="entry name" value="RHO TERMINATION FACTOR N-TERMINAL DOMAIN-CONTAINING PROTEIN"/>
    <property type="match status" value="1"/>
</dbReference>
<evidence type="ECO:0000256" key="1">
    <source>
        <dbReference type="PROSITE-ProRule" id="PRU00042"/>
    </source>
</evidence>
<organism evidence="4 5">
    <name type="scientific">Pinctada imbricata</name>
    <name type="common">Atlantic pearl-oyster</name>
    <name type="synonym">Pinctada martensii</name>
    <dbReference type="NCBI Taxonomy" id="66713"/>
    <lineage>
        <taxon>Eukaryota</taxon>
        <taxon>Metazoa</taxon>
        <taxon>Spiralia</taxon>
        <taxon>Lophotrochozoa</taxon>
        <taxon>Mollusca</taxon>
        <taxon>Bivalvia</taxon>
        <taxon>Autobranchia</taxon>
        <taxon>Pteriomorphia</taxon>
        <taxon>Pterioida</taxon>
        <taxon>Pterioidea</taxon>
        <taxon>Pteriidae</taxon>
        <taxon>Pinctada</taxon>
    </lineage>
</organism>
<keyword evidence="5" id="KW-1185">Reference proteome</keyword>
<dbReference type="Proteomes" id="UP001186944">
    <property type="component" value="Unassembled WGS sequence"/>
</dbReference>
<keyword evidence="1" id="KW-0862">Zinc</keyword>
<dbReference type="InterPro" id="IPR013087">
    <property type="entry name" value="Znf_C2H2_type"/>
</dbReference>
<dbReference type="EMBL" id="VSWD01000001">
    <property type="protein sequence ID" value="KAK3108622.1"/>
    <property type="molecule type" value="Genomic_DNA"/>
</dbReference>
<dbReference type="PROSITE" id="PS50157">
    <property type="entry name" value="ZINC_FINGER_C2H2_2"/>
    <property type="match status" value="1"/>
</dbReference>
<protein>
    <recommendedName>
        <fullName evidence="3">C2H2-type domain-containing protein</fullName>
    </recommendedName>
</protein>
<dbReference type="SUPFAM" id="SSF57667">
    <property type="entry name" value="beta-beta-alpha zinc fingers"/>
    <property type="match status" value="1"/>
</dbReference>
<feature type="compositionally biased region" description="Low complexity" evidence="2">
    <location>
        <begin position="64"/>
        <end position="73"/>
    </location>
</feature>
<evidence type="ECO:0000256" key="2">
    <source>
        <dbReference type="SAM" id="MobiDB-lite"/>
    </source>
</evidence>
<dbReference type="InterPro" id="IPR036236">
    <property type="entry name" value="Znf_C2H2_sf"/>
</dbReference>
<comment type="caution">
    <text evidence="4">The sequence shown here is derived from an EMBL/GenBank/DDBJ whole genome shotgun (WGS) entry which is preliminary data.</text>
</comment>
<feature type="region of interest" description="Disordered" evidence="2">
    <location>
        <begin position="62"/>
        <end position="90"/>
    </location>
</feature>
<dbReference type="Gene3D" id="3.30.160.60">
    <property type="entry name" value="Classic Zinc Finger"/>
    <property type="match status" value="1"/>
</dbReference>
<sequence>MQTRHVGEQPFKCRHCGKPFQSFRRLVTHVEHQHPLSQQVGDGNVPLISGNDEHNVHTHVPVVKKSLNSSKQSSKPHTKRRGRQRTTKKAINNNVQKVKLRLSNISEKEDILFFFANTKSEVRNILTVRRGISRDIKFYINTRVKMVRDENEADSTTSPYFRSSTYTSLEHEDFEHDLNSAYQQMNNHLEEFINRGSDWTLDEVISMEIVTVPYIPLDGSSFLPLPPDFQNIRSVVNMKNNDNKCFLWSVLAALHPAPFHAERVSHYLQFEDKLDMSGIDYPVPLHKFHTFELKNSI</sequence>
<gene>
    <name evidence="4" type="ORF">FSP39_011978</name>
</gene>
<feature type="domain" description="C2H2-type" evidence="3">
    <location>
        <begin position="11"/>
        <end position="39"/>
    </location>
</feature>
<dbReference type="PROSITE" id="PS00028">
    <property type="entry name" value="ZINC_FINGER_C2H2_1"/>
    <property type="match status" value="1"/>
</dbReference>
<name>A0AA88YNI5_PINIB</name>
<evidence type="ECO:0000259" key="3">
    <source>
        <dbReference type="PROSITE" id="PS50157"/>
    </source>
</evidence>
<reference evidence="4" key="1">
    <citation type="submission" date="2019-08" db="EMBL/GenBank/DDBJ databases">
        <title>The improved chromosome-level genome for the pearl oyster Pinctada fucata martensii using PacBio sequencing and Hi-C.</title>
        <authorList>
            <person name="Zheng Z."/>
        </authorList>
    </citation>
    <scope>NUCLEOTIDE SEQUENCE</scope>
    <source>
        <strain evidence="4">ZZ-2019</strain>
        <tissue evidence="4">Adductor muscle</tissue>
    </source>
</reference>
<dbReference type="PANTHER" id="PTHR31511">
    <property type="entry name" value="PROTEIN CBG23764"/>
    <property type="match status" value="1"/>
</dbReference>
<accession>A0AA88YNI5</accession>
<feature type="compositionally biased region" description="Basic residues" evidence="2">
    <location>
        <begin position="74"/>
        <end position="88"/>
    </location>
</feature>
<evidence type="ECO:0000313" key="5">
    <source>
        <dbReference type="Proteomes" id="UP001186944"/>
    </source>
</evidence>